<feature type="transmembrane region" description="Helical" evidence="1">
    <location>
        <begin position="47"/>
        <end position="66"/>
    </location>
</feature>
<name>D5ACI1_PICSI</name>
<dbReference type="EMBL" id="BT123965">
    <property type="protein sequence ID" value="ADE77250.1"/>
    <property type="molecule type" value="mRNA"/>
</dbReference>
<keyword evidence="1" id="KW-0472">Membrane</keyword>
<protein>
    <submittedName>
        <fullName evidence="2">Uncharacterized protein</fullName>
    </submittedName>
</protein>
<dbReference type="AlphaFoldDB" id="D5ACI1"/>
<sequence>MHPNDNDCNCSCNMGNKSNWSSFLQRKYLRSNGDGAIVFSHLKVTTFFLSIVVILVILYVLFRWKVRSKTQRLRQR</sequence>
<organism evidence="2">
    <name type="scientific">Picea sitchensis</name>
    <name type="common">Sitka spruce</name>
    <name type="synonym">Pinus sitchensis</name>
    <dbReference type="NCBI Taxonomy" id="3332"/>
    <lineage>
        <taxon>Eukaryota</taxon>
        <taxon>Viridiplantae</taxon>
        <taxon>Streptophyta</taxon>
        <taxon>Embryophyta</taxon>
        <taxon>Tracheophyta</taxon>
        <taxon>Spermatophyta</taxon>
        <taxon>Pinopsida</taxon>
        <taxon>Pinidae</taxon>
        <taxon>Conifers I</taxon>
        <taxon>Pinales</taxon>
        <taxon>Pinaceae</taxon>
        <taxon>Picea</taxon>
    </lineage>
</organism>
<reference evidence="2" key="1">
    <citation type="submission" date="2010-04" db="EMBL/GenBank/DDBJ databases">
        <authorList>
            <person name="Reid K.E."/>
            <person name="Liao N."/>
            <person name="Chan S."/>
            <person name="Docking R."/>
            <person name="Taylor G."/>
            <person name="Moore R."/>
            <person name="Mayo M."/>
            <person name="Munro S."/>
            <person name="King J."/>
            <person name="Yanchuk A."/>
            <person name="Holt R."/>
            <person name="Jones S."/>
            <person name="Marra M."/>
            <person name="Ritland C.E."/>
            <person name="Ritland K."/>
            <person name="Bohlmann J."/>
        </authorList>
    </citation>
    <scope>NUCLEOTIDE SEQUENCE</scope>
    <source>
        <tissue evidence="2">Bud</tissue>
    </source>
</reference>
<accession>D5ACI1</accession>
<keyword evidence="1" id="KW-0812">Transmembrane</keyword>
<keyword evidence="1" id="KW-1133">Transmembrane helix</keyword>
<evidence type="ECO:0000313" key="2">
    <source>
        <dbReference type="EMBL" id="ADE77250.1"/>
    </source>
</evidence>
<proteinExistence type="evidence at transcript level"/>
<evidence type="ECO:0000256" key="1">
    <source>
        <dbReference type="SAM" id="Phobius"/>
    </source>
</evidence>